<dbReference type="PROSITE" id="PS51257">
    <property type="entry name" value="PROKAR_LIPOPROTEIN"/>
    <property type="match status" value="1"/>
</dbReference>
<comment type="caution">
    <text evidence="2">The sequence shown here is derived from an EMBL/GenBank/DDBJ whole genome shotgun (WGS) entry which is preliminary data.</text>
</comment>
<name>A0A9X1JN08_9SPHN</name>
<sequence>MKLFAQYSSKSKLIVALLGGASLLASCSAETEVDGEASGDVSFCTSPAPMPAGYGYPVSETEVAEWVANRDEQAAREHGWKLFAGLQSEAGDGWVWRSWCTETQAFAMTGDDPSDSNGTGKQAMLAAQSEAPMRAFKLDNGLTSGEEPINFEDAPKYAVPQPVLDKYSNSECLVNKPNQPVSLANGPTFQNNGDILIAGVIYNASAFGWIRDTKIYDASVLQGMRPASDMTKQIDPFPSEAIALKPMLWPIKGAGYTAVPVWDDLSEDYGRYSGFEIQSQWPRAVAVTTSINSDGPVTVTMLEQEGVTQTVGGVAKRLGPNVYDDAQQVSVDDFYSFTPDLGTIDQCDNALLDRSAYYAFGRMFEQGDMLALVAMHIQTKEQPDWTFQSIWWSDQPNDGPYAADRPNIPEASGPWQNYLMASTYGWPEVEGGSTWPIAYNPYIELAAAHPIKTNCLNCHQRASFPGQPDSYLQTGGPGALDVFTYEGNEIFAGLIGTDSLWSISDRAICPDGTKPPCKTE</sequence>
<dbReference type="EMBL" id="JAGSPC010000001">
    <property type="protein sequence ID" value="MBV7259974.1"/>
    <property type="molecule type" value="Genomic_DNA"/>
</dbReference>
<accession>A0A9X1JN08</accession>
<feature type="chain" id="PRO_5040749564" evidence="1">
    <location>
        <begin position="32"/>
        <end position="520"/>
    </location>
</feature>
<feature type="signal peptide" evidence="1">
    <location>
        <begin position="1"/>
        <end position="31"/>
    </location>
</feature>
<evidence type="ECO:0000313" key="2">
    <source>
        <dbReference type="EMBL" id="MBV7259974.1"/>
    </source>
</evidence>
<keyword evidence="1" id="KW-0732">Signal</keyword>
<dbReference type="RefSeq" id="WP_218405147.1">
    <property type="nucleotide sequence ID" value="NZ_JAGSPC010000001.1"/>
</dbReference>
<evidence type="ECO:0000256" key="1">
    <source>
        <dbReference type="SAM" id="SignalP"/>
    </source>
</evidence>
<organism evidence="2 3">
    <name type="scientific">Erythrobacter crassostreae</name>
    <dbReference type="NCBI Taxonomy" id="2828328"/>
    <lineage>
        <taxon>Bacteria</taxon>
        <taxon>Pseudomonadati</taxon>
        <taxon>Pseudomonadota</taxon>
        <taxon>Alphaproteobacteria</taxon>
        <taxon>Sphingomonadales</taxon>
        <taxon>Erythrobacteraceae</taxon>
        <taxon>Erythrobacter/Porphyrobacter group</taxon>
        <taxon>Erythrobacter</taxon>
    </lineage>
</organism>
<dbReference type="AlphaFoldDB" id="A0A9X1JN08"/>
<reference evidence="2" key="1">
    <citation type="submission" date="2021-04" db="EMBL/GenBank/DDBJ databases">
        <authorList>
            <person name="Pira H."/>
            <person name="Risdian C."/>
            <person name="Wink J."/>
        </authorList>
    </citation>
    <scope>NUCLEOTIDE SEQUENCE</scope>
    <source>
        <strain evidence="2">WH158</strain>
    </source>
</reference>
<proteinExistence type="predicted"/>
<keyword evidence="3" id="KW-1185">Reference proteome</keyword>
<dbReference type="Proteomes" id="UP001138681">
    <property type="component" value="Unassembled WGS sequence"/>
</dbReference>
<protein>
    <submittedName>
        <fullName evidence="2">Uncharacterized protein</fullName>
    </submittedName>
</protein>
<gene>
    <name evidence="2" type="ORF">KCG46_10385</name>
</gene>
<evidence type="ECO:0000313" key="3">
    <source>
        <dbReference type="Proteomes" id="UP001138681"/>
    </source>
</evidence>